<sequence length="212" mass="22394">MATRRLLLCGAAAGPIFVAAFLITGSLRPDYDQLRHPVSSLALTSAGWTQVANFLVVGTLLTAFAFGVRRAPALAGRTGFKPWLLGACGVGLIGAGLFPGDPVSGYPPGTPDELIYTPPGIAHDAFSMLFFFGLPLACMAFTLWSLRTRRRLLAAYSALTATAFVAFFLLAGMGFSQTDGYTELGGLYQRISITIGLAWTTAIALVLLPEGE</sequence>
<keyword evidence="3" id="KW-1185">Reference proteome</keyword>
<feature type="transmembrane region" description="Helical" evidence="1">
    <location>
        <begin position="47"/>
        <end position="68"/>
    </location>
</feature>
<dbReference type="Proteomes" id="UP000546642">
    <property type="component" value="Unassembled WGS sequence"/>
</dbReference>
<dbReference type="InterPro" id="IPR009339">
    <property type="entry name" value="DUF998"/>
</dbReference>
<feature type="transmembrane region" description="Helical" evidence="1">
    <location>
        <begin position="7"/>
        <end position="27"/>
    </location>
</feature>
<comment type="caution">
    <text evidence="2">The sequence shown here is derived from an EMBL/GenBank/DDBJ whole genome shotgun (WGS) entry which is preliminary data.</text>
</comment>
<keyword evidence="1" id="KW-0472">Membrane</keyword>
<reference evidence="2 3" key="1">
    <citation type="submission" date="2020-08" db="EMBL/GenBank/DDBJ databases">
        <title>Sequencing the genomes of 1000 actinobacteria strains.</title>
        <authorList>
            <person name="Klenk H.-P."/>
        </authorList>
    </citation>
    <scope>NUCLEOTIDE SEQUENCE [LARGE SCALE GENOMIC DNA]</scope>
    <source>
        <strain evidence="2 3">DSM 46659</strain>
    </source>
</reference>
<dbReference type="AlphaFoldDB" id="A0A7W9YDQ1"/>
<dbReference type="Pfam" id="PF06197">
    <property type="entry name" value="DUF998"/>
    <property type="match status" value="1"/>
</dbReference>
<name>A0A7W9YDQ1_9ACTN</name>
<keyword evidence="1" id="KW-0812">Transmembrane</keyword>
<feature type="transmembrane region" description="Helical" evidence="1">
    <location>
        <begin position="125"/>
        <end position="146"/>
    </location>
</feature>
<feature type="transmembrane region" description="Helical" evidence="1">
    <location>
        <begin position="187"/>
        <end position="208"/>
    </location>
</feature>
<proteinExistence type="predicted"/>
<dbReference type="RefSeq" id="WP_343070382.1">
    <property type="nucleotide sequence ID" value="NZ_JACHDS010000001.1"/>
</dbReference>
<dbReference type="EMBL" id="JACHDS010000001">
    <property type="protein sequence ID" value="MBB6170233.1"/>
    <property type="molecule type" value="Genomic_DNA"/>
</dbReference>
<feature type="transmembrane region" description="Helical" evidence="1">
    <location>
        <begin position="153"/>
        <end position="175"/>
    </location>
</feature>
<protein>
    <recommendedName>
        <fullName evidence="4">DUF998 domain-containing protein</fullName>
    </recommendedName>
</protein>
<evidence type="ECO:0000256" key="1">
    <source>
        <dbReference type="SAM" id="Phobius"/>
    </source>
</evidence>
<evidence type="ECO:0000313" key="3">
    <source>
        <dbReference type="Proteomes" id="UP000546642"/>
    </source>
</evidence>
<keyword evidence="1" id="KW-1133">Transmembrane helix</keyword>
<feature type="transmembrane region" description="Helical" evidence="1">
    <location>
        <begin position="80"/>
        <end position="98"/>
    </location>
</feature>
<evidence type="ECO:0000313" key="2">
    <source>
        <dbReference type="EMBL" id="MBB6170233.1"/>
    </source>
</evidence>
<accession>A0A7W9YDQ1</accession>
<gene>
    <name evidence="2" type="ORF">HNR23_000293</name>
</gene>
<organism evidence="2 3">
    <name type="scientific">Nocardiopsis mwathae</name>
    <dbReference type="NCBI Taxonomy" id="1472723"/>
    <lineage>
        <taxon>Bacteria</taxon>
        <taxon>Bacillati</taxon>
        <taxon>Actinomycetota</taxon>
        <taxon>Actinomycetes</taxon>
        <taxon>Streptosporangiales</taxon>
        <taxon>Nocardiopsidaceae</taxon>
        <taxon>Nocardiopsis</taxon>
    </lineage>
</organism>
<evidence type="ECO:0008006" key="4">
    <source>
        <dbReference type="Google" id="ProtNLM"/>
    </source>
</evidence>